<evidence type="ECO:0000256" key="1">
    <source>
        <dbReference type="SAM" id="Phobius"/>
    </source>
</evidence>
<organism evidence="3 4">
    <name type="scientific">Candidatus Jorgensenbacteria bacterium CG11_big_fil_rev_8_21_14_0_20_38_23</name>
    <dbReference type="NCBI Taxonomy" id="1974594"/>
    <lineage>
        <taxon>Bacteria</taxon>
        <taxon>Candidatus Joergenseniibacteriota</taxon>
    </lineage>
</organism>
<dbReference type="EMBL" id="PCWR01000057">
    <property type="protein sequence ID" value="PIR06379.1"/>
    <property type="molecule type" value="Genomic_DNA"/>
</dbReference>
<keyword evidence="1" id="KW-0472">Membrane</keyword>
<dbReference type="InterPro" id="IPR000326">
    <property type="entry name" value="PAP2/HPO"/>
</dbReference>
<feature type="transmembrane region" description="Helical" evidence="1">
    <location>
        <begin position="20"/>
        <end position="45"/>
    </location>
</feature>
<evidence type="ECO:0000313" key="3">
    <source>
        <dbReference type="EMBL" id="PIR06379.1"/>
    </source>
</evidence>
<keyword evidence="1" id="KW-1133">Transmembrane helix</keyword>
<comment type="caution">
    <text evidence="3">The sequence shown here is derived from an EMBL/GenBank/DDBJ whole genome shotgun (WGS) entry which is preliminary data.</text>
</comment>
<dbReference type="InterPro" id="IPR036938">
    <property type="entry name" value="PAP2/HPO_sf"/>
</dbReference>
<reference evidence="3 4" key="1">
    <citation type="submission" date="2017-09" db="EMBL/GenBank/DDBJ databases">
        <title>Depth-based differentiation of microbial function through sediment-hosted aquifers and enrichment of novel symbionts in the deep terrestrial subsurface.</title>
        <authorList>
            <person name="Probst A.J."/>
            <person name="Ladd B."/>
            <person name="Jarett J.K."/>
            <person name="Geller-Mcgrath D.E."/>
            <person name="Sieber C.M."/>
            <person name="Emerson J.B."/>
            <person name="Anantharaman K."/>
            <person name="Thomas B.C."/>
            <person name="Malmstrom R."/>
            <person name="Stieglmeier M."/>
            <person name="Klingl A."/>
            <person name="Woyke T."/>
            <person name="Ryan C.M."/>
            <person name="Banfield J.F."/>
        </authorList>
    </citation>
    <scope>NUCLEOTIDE SEQUENCE [LARGE SCALE GENOMIC DNA]</scope>
    <source>
        <strain evidence="3">CG11_big_fil_rev_8_21_14_0_20_38_23</strain>
    </source>
</reference>
<feature type="transmembrane region" description="Helical" evidence="1">
    <location>
        <begin position="99"/>
        <end position="119"/>
    </location>
</feature>
<gene>
    <name evidence="3" type="ORF">COV54_02765</name>
</gene>
<feature type="transmembrane region" description="Helical" evidence="1">
    <location>
        <begin position="152"/>
        <end position="172"/>
    </location>
</feature>
<feature type="transmembrane region" description="Helical" evidence="1">
    <location>
        <begin position="54"/>
        <end position="79"/>
    </location>
</feature>
<dbReference type="SUPFAM" id="SSF48317">
    <property type="entry name" value="Acid phosphatase/Vanadium-dependent haloperoxidase"/>
    <property type="match status" value="1"/>
</dbReference>
<proteinExistence type="predicted"/>
<dbReference type="SMART" id="SM00014">
    <property type="entry name" value="acidPPc"/>
    <property type="match status" value="1"/>
</dbReference>
<protein>
    <recommendedName>
        <fullName evidence="2">Phosphatidic acid phosphatase type 2/haloperoxidase domain-containing protein</fullName>
    </recommendedName>
</protein>
<sequence length="181" mass="20762">MSLDISIFRFIFSLSGFSSLINALAVFLAKYLPIFLVLAVLVFIFKQKPWKEKWLVFIFSGLCLILSRGILTEVIRFFYYRPRPFELLKISSLIPESGASFPSGHAAFLFALALVLFYFNRRWGIWFFILAFLNGLARIFTGVHWLSDILGGFLIALLSFFLIKFLLSSILVKINKKEAAL</sequence>
<dbReference type="AlphaFoldDB" id="A0A2H0NBV4"/>
<dbReference type="Gene3D" id="1.20.144.10">
    <property type="entry name" value="Phosphatidic acid phosphatase type 2/haloperoxidase"/>
    <property type="match status" value="1"/>
</dbReference>
<dbReference type="Proteomes" id="UP000228867">
    <property type="component" value="Unassembled WGS sequence"/>
</dbReference>
<feature type="domain" description="Phosphatidic acid phosphatase type 2/haloperoxidase" evidence="2">
    <location>
        <begin position="57"/>
        <end position="164"/>
    </location>
</feature>
<dbReference type="PANTHER" id="PTHR14969:SF13">
    <property type="entry name" value="AT30094P"/>
    <property type="match status" value="1"/>
</dbReference>
<evidence type="ECO:0000313" key="4">
    <source>
        <dbReference type="Proteomes" id="UP000228867"/>
    </source>
</evidence>
<keyword evidence="1" id="KW-0812">Transmembrane</keyword>
<feature type="transmembrane region" description="Helical" evidence="1">
    <location>
        <begin position="126"/>
        <end position="146"/>
    </location>
</feature>
<dbReference type="PANTHER" id="PTHR14969">
    <property type="entry name" value="SPHINGOSINE-1-PHOSPHATE PHOSPHOHYDROLASE"/>
    <property type="match status" value="1"/>
</dbReference>
<name>A0A2H0NBV4_9BACT</name>
<evidence type="ECO:0000259" key="2">
    <source>
        <dbReference type="SMART" id="SM00014"/>
    </source>
</evidence>
<accession>A0A2H0NBV4</accession>
<dbReference type="Pfam" id="PF01569">
    <property type="entry name" value="PAP2"/>
    <property type="match status" value="1"/>
</dbReference>